<dbReference type="SUPFAM" id="SSF55120">
    <property type="entry name" value="Pseudouridine synthase"/>
    <property type="match status" value="1"/>
</dbReference>
<dbReference type="AlphaFoldDB" id="A0A2R6AFX3"/>
<accession>A0A2R6AFX3</accession>
<dbReference type="InterPro" id="IPR020095">
    <property type="entry name" value="PsdUridine_synth_TruA_C"/>
</dbReference>
<comment type="catalytic activity">
    <reaction evidence="4">
        <text>uridine(38/39/40) in tRNA = pseudouridine(38/39/40) in tRNA</text>
        <dbReference type="Rhea" id="RHEA:22376"/>
        <dbReference type="Rhea" id="RHEA-COMP:10085"/>
        <dbReference type="Rhea" id="RHEA-COMP:10087"/>
        <dbReference type="ChEBI" id="CHEBI:65314"/>
        <dbReference type="ChEBI" id="CHEBI:65315"/>
        <dbReference type="EC" id="5.4.99.12"/>
    </reaction>
</comment>
<evidence type="ECO:0000313" key="7">
    <source>
        <dbReference type="Proteomes" id="UP000240569"/>
    </source>
</evidence>
<dbReference type="InterPro" id="IPR020094">
    <property type="entry name" value="TruA/RsuA/RluB/E/F_N"/>
</dbReference>
<sequence length="249" mass="27965">MVQDKSVYVKLFYDGERYYGWAKQPSRSTIQGALEECLQKVGCENVATRASSRTDAGVSATSQVVKISCKGEIRLDALNRVLPEDIAVTHATQNIGRVLSKTYLYVYPERWRNPELVKEAAKIVENEVFEALFKKGGSKPSSTCSIALSSFKGAELVQVSAKGFGYQQVRKIVKLLEMVDQKKVQPCELKALKSVPSADSRWLILVQTNVEGEWEKIESGIEKAKKYINRKLLTIRALSAKWELALRFL</sequence>
<evidence type="ECO:0000256" key="1">
    <source>
        <dbReference type="ARBA" id="ARBA00009375"/>
    </source>
</evidence>
<comment type="similarity">
    <text evidence="1 4">Belongs to the tRNA pseudouridine synthase TruA family.</text>
</comment>
<dbReference type="GO" id="GO:0003723">
    <property type="term" value="F:RNA binding"/>
    <property type="evidence" value="ECO:0007669"/>
    <property type="project" value="InterPro"/>
</dbReference>
<dbReference type="GO" id="GO:0160147">
    <property type="term" value="F:tRNA pseudouridine(38-40) synthase activity"/>
    <property type="evidence" value="ECO:0007669"/>
    <property type="project" value="UniProtKB-EC"/>
</dbReference>
<comment type="caution">
    <text evidence="6">The sequence shown here is derived from an EMBL/GenBank/DDBJ whole genome shotgun (WGS) entry which is preliminary data.</text>
</comment>
<evidence type="ECO:0000256" key="3">
    <source>
        <dbReference type="ARBA" id="ARBA00023235"/>
    </source>
</evidence>
<dbReference type="InterPro" id="IPR001406">
    <property type="entry name" value="PsdUridine_synth_TruA"/>
</dbReference>
<organism evidence="6 7">
    <name type="scientific">Candidatus Marsarchaeota G1 archaeon BE_D</name>
    <dbReference type="NCBI Taxonomy" id="1978156"/>
    <lineage>
        <taxon>Archaea</taxon>
        <taxon>Candidatus Marsarchaeota</taxon>
        <taxon>Candidatus Marsarchaeota group 1</taxon>
    </lineage>
</organism>
<dbReference type="EMBL" id="NEXD01000038">
    <property type="protein sequence ID" value="PSN85266.1"/>
    <property type="molecule type" value="Genomic_DNA"/>
</dbReference>
<dbReference type="InterPro" id="IPR020103">
    <property type="entry name" value="PsdUridine_synth_cat_dom_sf"/>
</dbReference>
<dbReference type="GO" id="GO:0031119">
    <property type="term" value="P:tRNA pseudouridine synthesis"/>
    <property type="evidence" value="ECO:0007669"/>
    <property type="project" value="TreeGrafter"/>
</dbReference>
<evidence type="ECO:0000256" key="2">
    <source>
        <dbReference type="ARBA" id="ARBA00022694"/>
    </source>
</evidence>
<dbReference type="PANTHER" id="PTHR11142">
    <property type="entry name" value="PSEUDOURIDYLATE SYNTHASE"/>
    <property type="match status" value="1"/>
</dbReference>
<name>A0A2R6AFX3_9ARCH</name>
<evidence type="ECO:0000313" key="6">
    <source>
        <dbReference type="EMBL" id="PSN85266.1"/>
    </source>
</evidence>
<proteinExistence type="inferred from homology"/>
<feature type="domain" description="Pseudouridine synthase I TruA alpha/beta" evidence="5">
    <location>
        <begin position="13"/>
        <end position="82"/>
    </location>
</feature>
<dbReference type="Gene3D" id="3.30.70.580">
    <property type="entry name" value="Pseudouridine synthase I, catalytic domain, N-terminal subdomain"/>
    <property type="match status" value="1"/>
</dbReference>
<evidence type="ECO:0000256" key="4">
    <source>
        <dbReference type="RuleBase" id="RU003792"/>
    </source>
</evidence>
<dbReference type="EC" id="5.4.99.12" evidence="4"/>
<gene>
    <name evidence="6" type="ORF">B9Q02_07030</name>
</gene>
<keyword evidence="2 4" id="KW-0819">tRNA processing</keyword>
<dbReference type="Proteomes" id="UP000240569">
    <property type="component" value="Unassembled WGS sequence"/>
</dbReference>
<evidence type="ECO:0000259" key="5">
    <source>
        <dbReference type="Pfam" id="PF01416"/>
    </source>
</evidence>
<protein>
    <recommendedName>
        <fullName evidence="4">tRNA pseudouridine synthase</fullName>
        <ecNumber evidence="4">5.4.99.12</ecNumber>
    </recommendedName>
</protein>
<dbReference type="InterPro" id="IPR020097">
    <property type="entry name" value="PsdUridine_synth_TruA_a/b_dom"/>
</dbReference>
<reference evidence="6 7" key="1">
    <citation type="submission" date="2017-04" db="EMBL/GenBank/DDBJ databases">
        <title>Novel microbial lineages endemic to geothermal iron-oxide mats fill important gaps in the evolutionary history of Archaea.</title>
        <authorList>
            <person name="Jay Z.J."/>
            <person name="Beam J.P."/>
            <person name="Dlakic M."/>
            <person name="Rusch D.B."/>
            <person name="Kozubal M.A."/>
            <person name="Inskeep W.P."/>
        </authorList>
    </citation>
    <scope>NUCLEOTIDE SEQUENCE [LARGE SCALE GENOMIC DNA]</scope>
    <source>
        <strain evidence="6">BE_D</strain>
    </source>
</reference>
<keyword evidence="3 4" id="KW-0413">Isomerase</keyword>
<dbReference type="Gene3D" id="3.30.70.660">
    <property type="entry name" value="Pseudouridine synthase I, catalytic domain, C-terminal subdomain"/>
    <property type="match status" value="1"/>
</dbReference>
<dbReference type="PANTHER" id="PTHR11142:SF0">
    <property type="entry name" value="TRNA PSEUDOURIDINE SYNTHASE-LIKE 1"/>
    <property type="match status" value="1"/>
</dbReference>
<dbReference type="Pfam" id="PF01416">
    <property type="entry name" value="PseudoU_synth_1"/>
    <property type="match status" value="1"/>
</dbReference>